<name>A0A317F817_9SPHI</name>
<keyword evidence="1" id="KW-1133">Transmembrane helix</keyword>
<gene>
    <name evidence="2" type="ORF">DF947_03645</name>
</gene>
<keyword evidence="3" id="KW-1185">Reference proteome</keyword>
<dbReference type="AlphaFoldDB" id="A0A317F817"/>
<dbReference type="EMBL" id="QGNY01000001">
    <property type="protein sequence ID" value="PWS33716.1"/>
    <property type="molecule type" value="Genomic_DNA"/>
</dbReference>
<dbReference type="Proteomes" id="UP000245391">
    <property type="component" value="Unassembled WGS sequence"/>
</dbReference>
<evidence type="ECO:0000256" key="1">
    <source>
        <dbReference type="SAM" id="Phobius"/>
    </source>
</evidence>
<feature type="transmembrane region" description="Helical" evidence="1">
    <location>
        <begin position="12"/>
        <end position="35"/>
    </location>
</feature>
<protein>
    <submittedName>
        <fullName evidence="2">Uncharacterized protein</fullName>
    </submittedName>
</protein>
<proteinExistence type="predicted"/>
<organism evidence="2 3">
    <name type="scientific">Pedobacter paludis</name>
    <dbReference type="NCBI Taxonomy" id="2203212"/>
    <lineage>
        <taxon>Bacteria</taxon>
        <taxon>Pseudomonadati</taxon>
        <taxon>Bacteroidota</taxon>
        <taxon>Sphingobacteriia</taxon>
        <taxon>Sphingobacteriales</taxon>
        <taxon>Sphingobacteriaceae</taxon>
        <taxon>Pedobacter</taxon>
    </lineage>
</organism>
<sequence>MLPKASNFNFLTYIFFVLFFKILINTTLSFLKYVIFKSAEMRNFLTFVSRTKSSNYYISCKKSQS</sequence>
<evidence type="ECO:0000313" key="2">
    <source>
        <dbReference type="EMBL" id="PWS33716.1"/>
    </source>
</evidence>
<evidence type="ECO:0000313" key="3">
    <source>
        <dbReference type="Proteomes" id="UP000245391"/>
    </source>
</evidence>
<keyword evidence="1" id="KW-0472">Membrane</keyword>
<comment type="caution">
    <text evidence="2">The sequence shown here is derived from an EMBL/GenBank/DDBJ whole genome shotgun (WGS) entry which is preliminary data.</text>
</comment>
<reference evidence="3" key="1">
    <citation type="submission" date="2018-05" db="EMBL/GenBank/DDBJ databases">
        <title>Pedobacter paludis sp. nov., isolated from wetland soil.</title>
        <authorList>
            <person name="Zhang Y."/>
        </authorList>
    </citation>
    <scope>NUCLEOTIDE SEQUENCE [LARGE SCALE GENOMIC DNA]</scope>
    <source>
        <strain evidence="3">R-8</strain>
    </source>
</reference>
<keyword evidence="1" id="KW-0812">Transmembrane</keyword>
<accession>A0A317F817</accession>